<dbReference type="OMA" id="QDKQQNG"/>
<evidence type="ECO:0000313" key="4">
    <source>
        <dbReference type="EMBL" id="CAK94773.1"/>
    </source>
</evidence>
<keyword evidence="1" id="KW-0175">Coiled coil</keyword>
<dbReference type="EMBL" id="CT868679">
    <property type="protein sequence ID" value="CAK94773.1"/>
    <property type="molecule type" value="Genomic_DNA"/>
</dbReference>
<name>A0EHI2_PARTE</name>
<dbReference type="GeneID" id="5047931"/>
<dbReference type="InParanoid" id="A0EHI2"/>
<feature type="coiled-coil region" evidence="1">
    <location>
        <begin position="26"/>
        <end position="91"/>
    </location>
</feature>
<sequence length="250" mass="29335">MNDQLLTMTAQEFQQIYKVSHSQIINKEVEFKLEKLHNKNNVIQQNLDVDIIKRELYQMIKQEIDQLQFFIEEIKDQMKSLENNINSIDSKNKIKRLKDNYLKETQRNKAITRILNNKSSFQSEKQYDGVSILSQSGTGEQPDSVPSNSSQFEYQQQNIQQTDSFQQQDKQQNGITIQNQDSPSNSMLYENVIQRDSSNEIKFNNEEQIEAEVEGEAQEEINNQVYFIVLVIVIIMAVLIIWLLYDEDIL</sequence>
<gene>
    <name evidence="4" type="ORF">GSPATT00027097001</name>
</gene>
<dbReference type="HOGENOM" id="CLU_1113158_0_0_1"/>
<feature type="compositionally biased region" description="Polar residues" evidence="2">
    <location>
        <begin position="133"/>
        <end position="154"/>
    </location>
</feature>
<evidence type="ECO:0000256" key="2">
    <source>
        <dbReference type="SAM" id="MobiDB-lite"/>
    </source>
</evidence>
<feature type="compositionally biased region" description="Low complexity" evidence="2">
    <location>
        <begin position="155"/>
        <end position="172"/>
    </location>
</feature>
<proteinExistence type="predicted"/>
<feature type="compositionally biased region" description="Polar residues" evidence="2">
    <location>
        <begin position="173"/>
        <end position="183"/>
    </location>
</feature>
<organism evidence="4 5">
    <name type="scientific">Paramecium tetraurelia</name>
    <dbReference type="NCBI Taxonomy" id="5888"/>
    <lineage>
        <taxon>Eukaryota</taxon>
        <taxon>Sar</taxon>
        <taxon>Alveolata</taxon>
        <taxon>Ciliophora</taxon>
        <taxon>Intramacronucleata</taxon>
        <taxon>Oligohymenophorea</taxon>
        <taxon>Peniculida</taxon>
        <taxon>Parameciidae</taxon>
        <taxon>Paramecium</taxon>
    </lineage>
</organism>
<reference evidence="4 5" key="1">
    <citation type="journal article" date="2006" name="Nature">
        <title>Global trends of whole-genome duplications revealed by the ciliate Paramecium tetraurelia.</title>
        <authorList>
            <consortium name="Genoscope"/>
            <person name="Aury J.-M."/>
            <person name="Jaillon O."/>
            <person name="Duret L."/>
            <person name="Noel B."/>
            <person name="Jubin C."/>
            <person name="Porcel B.M."/>
            <person name="Segurens B."/>
            <person name="Daubin V."/>
            <person name="Anthouard V."/>
            <person name="Aiach N."/>
            <person name="Arnaiz O."/>
            <person name="Billaut A."/>
            <person name="Beisson J."/>
            <person name="Blanc I."/>
            <person name="Bouhouche K."/>
            <person name="Camara F."/>
            <person name="Duharcourt S."/>
            <person name="Guigo R."/>
            <person name="Gogendeau D."/>
            <person name="Katinka M."/>
            <person name="Keller A.-M."/>
            <person name="Kissmehl R."/>
            <person name="Klotz C."/>
            <person name="Koll F."/>
            <person name="Le Moue A."/>
            <person name="Lepere C."/>
            <person name="Malinsky S."/>
            <person name="Nowacki M."/>
            <person name="Nowak J.K."/>
            <person name="Plattner H."/>
            <person name="Poulain J."/>
            <person name="Ruiz F."/>
            <person name="Serrano V."/>
            <person name="Zagulski M."/>
            <person name="Dessen P."/>
            <person name="Betermier M."/>
            <person name="Weissenbach J."/>
            <person name="Scarpelli C."/>
            <person name="Schachter V."/>
            <person name="Sperling L."/>
            <person name="Meyer E."/>
            <person name="Cohen J."/>
            <person name="Wincker P."/>
        </authorList>
    </citation>
    <scope>NUCLEOTIDE SEQUENCE [LARGE SCALE GENOMIC DNA]</scope>
    <source>
        <strain evidence="4 5">Stock d4-2</strain>
    </source>
</reference>
<feature type="transmembrane region" description="Helical" evidence="3">
    <location>
        <begin position="225"/>
        <end position="245"/>
    </location>
</feature>
<evidence type="ECO:0000313" key="5">
    <source>
        <dbReference type="Proteomes" id="UP000000600"/>
    </source>
</evidence>
<feature type="region of interest" description="Disordered" evidence="2">
    <location>
        <begin position="133"/>
        <end position="183"/>
    </location>
</feature>
<keyword evidence="3" id="KW-0812">Transmembrane</keyword>
<keyword evidence="3" id="KW-1133">Transmembrane helix</keyword>
<dbReference type="RefSeq" id="XP_001462146.1">
    <property type="nucleotide sequence ID" value="XM_001462109.1"/>
</dbReference>
<evidence type="ECO:0000256" key="1">
    <source>
        <dbReference type="SAM" id="Coils"/>
    </source>
</evidence>
<evidence type="ECO:0008006" key="6">
    <source>
        <dbReference type="Google" id="ProtNLM"/>
    </source>
</evidence>
<dbReference type="KEGG" id="ptm:GSPATT00027097001"/>
<accession>A0EHI2</accession>
<keyword evidence="3" id="KW-0472">Membrane</keyword>
<dbReference type="OrthoDB" id="311013at2759"/>
<protein>
    <recommendedName>
        <fullName evidence="6">Transmembrane protein</fullName>
    </recommendedName>
</protein>
<dbReference type="Proteomes" id="UP000000600">
    <property type="component" value="Unassembled WGS sequence"/>
</dbReference>
<evidence type="ECO:0000256" key="3">
    <source>
        <dbReference type="SAM" id="Phobius"/>
    </source>
</evidence>
<dbReference type="AlphaFoldDB" id="A0EHI2"/>
<keyword evidence="5" id="KW-1185">Reference proteome</keyword>